<feature type="compositionally biased region" description="Basic and acidic residues" evidence="1">
    <location>
        <begin position="52"/>
        <end position="69"/>
    </location>
</feature>
<dbReference type="GO" id="GO:0030572">
    <property type="term" value="F:phosphatidyltransferase activity"/>
    <property type="evidence" value="ECO:0007669"/>
    <property type="project" value="UniProtKB-ARBA"/>
</dbReference>
<dbReference type="Proteomes" id="UP000813385">
    <property type="component" value="Unassembled WGS sequence"/>
</dbReference>
<dbReference type="PANTHER" id="PTHR21248">
    <property type="entry name" value="CARDIOLIPIN SYNTHASE"/>
    <property type="match status" value="1"/>
</dbReference>
<dbReference type="PANTHER" id="PTHR21248:SF22">
    <property type="entry name" value="PHOSPHOLIPASE D"/>
    <property type="match status" value="1"/>
</dbReference>
<evidence type="ECO:0000313" key="3">
    <source>
        <dbReference type="EMBL" id="KAH7353749.1"/>
    </source>
</evidence>
<reference evidence="3" key="1">
    <citation type="journal article" date="2021" name="Nat. Commun.">
        <title>Genetic determinants of endophytism in the Arabidopsis root mycobiome.</title>
        <authorList>
            <person name="Mesny F."/>
            <person name="Miyauchi S."/>
            <person name="Thiergart T."/>
            <person name="Pickel B."/>
            <person name="Atanasova L."/>
            <person name="Karlsson M."/>
            <person name="Huettel B."/>
            <person name="Barry K.W."/>
            <person name="Haridas S."/>
            <person name="Chen C."/>
            <person name="Bauer D."/>
            <person name="Andreopoulos W."/>
            <person name="Pangilinan J."/>
            <person name="LaButti K."/>
            <person name="Riley R."/>
            <person name="Lipzen A."/>
            <person name="Clum A."/>
            <person name="Drula E."/>
            <person name="Henrissat B."/>
            <person name="Kohler A."/>
            <person name="Grigoriev I.V."/>
            <person name="Martin F.M."/>
            <person name="Hacquard S."/>
        </authorList>
    </citation>
    <scope>NUCLEOTIDE SEQUENCE</scope>
    <source>
        <strain evidence="3">MPI-CAGE-AT-0016</strain>
    </source>
</reference>
<feature type="region of interest" description="Disordered" evidence="1">
    <location>
        <begin position="45"/>
        <end position="72"/>
    </location>
</feature>
<accession>A0A8K0WZR6</accession>
<dbReference type="Pfam" id="PF13091">
    <property type="entry name" value="PLDc_2"/>
    <property type="match status" value="1"/>
</dbReference>
<protein>
    <submittedName>
        <fullName evidence="3">Phospholipase D active site-containing protein</fullName>
    </submittedName>
</protein>
<feature type="domain" description="PLD phosphodiesterase" evidence="2">
    <location>
        <begin position="592"/>
        <end position="619"/>
    </location>
</feature>
<sequence>MSPSTETTDISDDLCWSCNAPDSVTLLLAGDPTLTPAEAWKRLYKNKHRRREKDQRRAEGEPSLPDHGDASGLDRVAACGKWGGTRPSDLFLKMYRDALLSIDGDFEQAVVSPSLMGTSGTMPLTIISTIPDICRHMANLIVRAEKEVFLATNYWLSSVATRLITDAIRELSRRRTAAGGKPVVVKIMYDRGSVRQVYEPHIDVPERDFTHPEVALPPRAEIPGVDLQVVNFHQPVLGTFHAKFMVVDRRMALVQSNNIQDNANLEMAVQVEGPVVDSLYDMALISWSIGLGNGLPMIDSPAAEAGDAAYPSWTDSFRRLFDEEGRLRGHEVVMDPERMEWTDAYGGGHVPEDAPVINGLEEAPKPLEPTTDRDSGIAPSPSPSLSPPPDLPELTHETPLYDDDLAGEIFRVQTSTTPRPGEDPLAPVTRKLNHTKNPTYSVPDAKRPPPSPASHHMTPYIAHPIHDPVPMALVNRPPYGPVTHRSVRNPQNECWLSALRNARKNVFIQSPTLNAEPLLPAIVDACERGVDVHCYICIGYNDAGELLPRQGGHNESIPPRLLERLSPEGAKHLHYYWYVARDHAVPLVQTSGRRACHIKLLIADECVGVVGSGNQDTQSWYQSQEVNVMIDSPAACKAWIAGLQRNQNTGVYGRLGPDGVWKDAEGEEVEGATGVDAGRFAWAKGMVGAVRRVQGKGGFG</sequence>
<dbReference type="GO" id="GO:0032049">
    <property type="term" value="P:cardiolipin biosynthetic process"/>
    <property type="evidence" value="ECO:0007669"/>
    <property type="project" value="UniProtKB-ARBA"/>
</dbReference>
<evidence type="ECO:0000256" key="1">
    <source>
        <dbReference type="SAM" id="MobiDB-lite"/>
    </source>
</evidence>
<dbReference type="InterPro" id="IPR001736">
    <property type="entry name" value="PLipase_D/transphosphatidylase"/>
</dbReference>
<dbReference type="AlphaFoldDB" id="A0A8K0WZR6"/>
<comment type="caution">
    <text evidence="3">The sequence shown here is derived from an EMBL/GenBank/DDBJ whole genome shotgun (WGS) entry which is preliminary data.</text>
</comment>
<dbReference type="SUPFAM" id="SSF56024">
    <property type="entry name" value="Phospholipase D/nuclease"/>
    <property type="match status" value="2"/>
</dbReference>
<gene>
    <name evidence="3" type="ORF">B0T11DRAFT_260019</name>
</gene>
<dbReference type="EMBL" id="JAGPXD010000005">
    <property type="protein sequence ID" value="KAH7353749.1"/>
    <property type="molecule type" value="Genomic_DNA"/>
</dbReference>
<dbReference type="Gene3D" id="3.30.870.10">
    <property type="entry name" value="Endonuclease Chain A"/>
    <property type="match status" value="2"/>
</dbReference>
<dbReference type="InterPro" id="IPR025202">
    <property type="entry name" value="PLD-like_dom"/>
</dbReference>
<feature type="compositionally biased region" description="Pro residues" evidence="1">
    <location>
        <begin position="380"/>
        <end position="391"/>
    </location>
</feature>
<feature type="region of interest" description="Disordered" evidence="1">
    <location>
        <begin position="346"/>
        <end position="402"/>
    </location>
</feature>
<keyword evidence="4" id="KW-1185">Reference proteome</keyword>
<proteinExistence type="predicted"/>
<evidence type="ECO:0000259" key="2">
    <source>
        <dbReference type="PROSITE" id="PS50035"/>
    </source>
</evidence>
<organism evidence="3 4">
    <name type="scientific">Plectosphaerella cucumerina</name>
    <dbReference type="NCBI Taxonomy" id="40658"/>
    <lineage>
        <taxon>Eukaryota</taxon>
        <taxon>Fungi</taxon>
        <taxon>Dikarya</taxon>
        <taxon>Ascomycota</taxon>
        <taxon>Pezizomycotina</taxon>
        <taxon>Sordariomycetes</taxon>
        <taxon>Hypocreomycetidae</taxon>
        <taxon>Glomerellales</taxon>
        <taxon>Plectosphaerellaceae</taxon>
        <taxon>Plectosphaerella</taxon>
    </lineage>
</organism>
<dbReference type="PROSITE" id="PS50035">
    <property type="entry name" value="PLD"/>
    <property type="match status" value="2"/>
</dbReference>
<name>A0A8K0WZR6_9PEZI</name>
<feature type="region of interest" description="Disordered" evidence="1">
    <location>
        <begin position="414"/>
        <end position="454"/>
    </location>
</feature>
<dbReference type="OrthoDB" id="9997422at2759"/>
<feature type="compositionally biased region" description="Basic and acidic residues" evidence="1">
    <location>
        <begin position="362"/>
        <end position="375"/>
    </location>
</feature>
<feature type="domain" description="PLD phosphodiesterase" evidence="2">
    <location>
        <begin position="236"/>
        <end position="263"/>
    </location>
</feature>
<evidence type="ECO:0000313" key="4">
    <source>
        <dbReference type="Proteomes" id="UP000813385"/>
    </source>
</evidence>
<dbReference type="CDD" id="cd00138">
    <property type="entry name" value="PLDc_SF"/>
    <property type="match status" value="1"/>
</dbReference>